<evidence type="ECO:0000313" key="6">
    <source>
        <dbReference type="Proteomes" id="UP000196258"/>
    </source>
</evidence>
<dbReference type="RefSeq" id="WP_087255977.1">
    <property type="nucleotide sequence ID" value="NZ_JBKTBZ010000004.1"/>
</dbReference>
<evidence type="ECO:0000256" key="3">
    <source>
        <dbReference type="ARBA" id="ARBA00022884"/>
    </source>
</evidence>
<organism evidence="5 6">
    <name type="scientific">Thomasclavelia spiroformis</name>
    <dbReference type="NCBI Taxonomy" id="29348"/>
    <lineage>
        <taxon>Bacteria</taxon>
        <taxon>Bacillati</taxon>
        <taxon>Bacillota</taxon>
        <taxon>Erysipelotrichia</taxon>
        <taxon>Erysipelotrichales</taxon>
        <taxon>Coprobacillaceae</taxon>
        <taxon>Thomasclavelia</taxon>
    </lineage>
</organism>
<evidence type="ECO:0000256" key="4">
    <source>
        <dbReference type="ARBA" id="ARBA00023118"/>
    </source>
</evidence>
<gene>
    <name evidence="5" type="ORF">B5E91_05805</name>
</gene>
<dbReference type="GO" id="GO:0051607">
    <property type="term" value="P:defense response to virus"/>
    <property type="evidence" value="ECO:0007669"/>
    <property type="project" value="UniProtKB-KW"/>
</dbReference>
<comment type="similarity">
    <text evidence="1">Belongs to the CRISPR-associated Csm4 family.</text>
</comment>
<keyword evidence="3" id="KW-0694">RNA-binding</keyword>
<dbReference type="EMBL" id="NFLB01000005">
    <property type="protein sequence ID" value="OUQ05530.1"/>
    <property type="molecule type" value="Genomic_DNA"/>
</dbReference>
<dbReference type="Proteomes" id="UP000196258">
    <property type="component" value="Unassembled WGS sequence"/>
</dbReference>
<dbReference type="NCBIfam" id="TIGR01903">
    <property type="entry name" value="cas5_csm4"/>
    <property type="match status" value="1"/>
</dbReference>
<protein>
    <recommendedName>
        <fullName evidence="2">CRISPR system Cms protein Csm4</fullName>
    </recommendedName>
</protein>
<comment type="caution">
    <text evidence="5">The sequence shown here is derived from an EMBL/GenBank/DDBJ whole genome shotgun (WGS) entry which is preliminary data.</text>
</comment>
<dbReference type="GO" id="GO:0003723">
    <property type="term" value="F:RNA binding"/>
    <property type="evidence" value="ECO:0007669"/>
    <property type="project" value="UniProtKB-KW"/>
</dbReference>
<evidence type="ECO:0000256" key="1">
    <source>
        <dbReference type="ARBA" id="ARBA00005772"/>
    </source>
</evidence>
<proteinExistence type="inferred from homology"/>
<name>A0A1Y4QK85_9FIRM</name>
<evidence type="ECO:0000313" key="5">
    <source>
        <dbReference type="EMBL" id="OUQ05530.1"/>
    </source>
</evidence>
<accession>A0A1Y4QK85</accession>
<sequence>MKLYKLSFECISSMTKMPDAQTIFGAICNIIKYTEGENVLEQYFRSFVSKPLFVHSSMFLDGFMPMVKVGLISIDEKNKQVNNLPVNKQLAYLSQLKKFKKISFVSLDIYNKYIVNDDFKGLKQAILNNEVNIIGDVLSSQTNEYSKVESLVVHNNHQDKNNERKLYFDNTIFYPKNSHFCIYVKTDNIEFVKSIFKYAPYFGFGNRVSVGKNSFKLVKTTEITNIKTNCNKKILLSKCISNEFNLQESSYVIDSTVYSGSKAYCSNVIGRFNRFVEGSYMKVFEDKEYYGKLIKCNNGKPIYHYGIGFTF</sequence>
<evidence type="ECO:0000256" key="2">
    <source>
        <dbReference type="ARBA" id="ARBA00016109"/>
    </source>
</evidence>
<reference evidence="6" key="1">
    <citation type="submission" date="2017-04" db="EMBL/GenBank/DDBJ databases">
        <title>Function of individual gut microbiota members based on whole genome sequencing of pure cultures obtained from chicken caecum.</title>
        <authorList>
            <person name="Medvecky M."/>
            <person name="Cejkova D."/>
            <person name="Polansky O."/>
            <person name="Karasova D."/>
            <person name="Kubasova T."/>
            <person name="Cizek A."/>
            <person name="Rychlik I."/>
        </authorList>
    </citation>
    <scope>NUCLEOTIDE SEQUENCE [LARGE SCALE GENOMIC DNA]</scope>
    <source>
        <strain evidence="6">An149</strain>
    </source>
</reference>
<keyword evidence="4" id="KW-0051">Antiviral defense</keyword>
<dbReference type="InterPro" id="IPR005510">
    <property type="entry name" value="Csm4"/>
</dbReference>
<dbReference type="AlphaFoldDB" id="A0A1Y4QK85"/>